<name>A0ABV6R5T2_9MICO</name>
<evidence type="ECO:0000313" key="2">
    <source>
        <dbReference type="EMBL" id="MFC0672330.1"/>
    </source>
</evidence>
<protein>
    <submittedName>
        <fullName evidence="2">Uncharacterized protein</fullName>
    </submittedName>
</protein>
<comment type="caution">
    <text evidence="2">The sequence shown here is derived from an EMBL/GenBank/DDBJ whole genome shotgun (WGS) entry which is preliminary data.</text>
</comment>
<dbReference type="EMBL" id="JBHLSV010000001">
    <property type="protein sequence ID" value="MFC0672330.1"/>
    <property type="molecule type" value="Genomic_DNA"/>
</dbReference>
<feature type="region of interest" description="Disordered" evidence="1">
    <location>
        <begin position="1"/>
        <end position="49"/>
    </location>
</feature>
<gene>
    <name evidence="2" type="ORF">ACFFF6_00015</name>
</gene>
<sequence length="96" mass="10088">MTSRTSWYQRSPACAAGPWRESMATSATSSTVTAIARRSRIPGGQFSSSRIWTRGSTAMIHSPVASPAAHPGSTEAVSGPTARGQRSSGDPGVRRR</sequence>
<reference evidence="2 3" key="1">
    <citation type="submission" date="2024-09" db="EMBL/GenBank/DDBJ databases">
        <authorList>
            <person name="Sun Q."/>
            <person name="Mori K."/>
        </authorList>
    </citation>
    <scope>NUCLEOTIDE SEQUENCE [LARGE SCALE GENOMIC DNA]</scope>
    <source>
        <strain evidence="2 3">CICC 10874</strain>
    </source>
</reference>
<accession>A0ABV6R5T2</accession>
<evidence type="ECO:0000256" key="1">
    <source>
        <dbReference type="SAM" id="MobiDB-lite"/>
    </source>
</evidence>
<organism evidence="2 3">
    <name type="scientific">Brachybacterium hainanense</name>
    <dbReference type="NCBI Taxonomy" id="1541174"/>
    <lineage>
        <taxon>Bacteria</taxon>
        <taxon>Bacillati</taxon>
        <taxon>Actinomycetota</taxon>
        <taxon>Actinomycetes</taxon>
        <taxon>Micrococcales</taxon>
        <taxon>Dermabacteraceae</taxon>
        <taxon>Brachybacterium</taxon>
    </lineage>
</organism>
<keyword evidence="3" id="KW-1185">Reference proteome</keyword>
<dbReference type="RefSeq" id="WP_376977059.1">
    <property type="nucleotide sequence ID" value="NZ_JBHLSV010000001.1"/>
</dbReference>
<feature type="compositionally biased region" description="Low complexity" evidence="1">
    <location>
        <begin position="20"/>
        <end position="36"/>
    </location>
</feature>
<evidence type="ECO:0000313" key="3">
    <source>
        <dbReference type="Proteomes" id="UP001589793"/>
    </source>
</evidence>
<dbReference type="Proteomes" id="UP001589793">
    <property type="component" value="Unassembled WGS sequence"/>
</dbReference>
<proteinExistence type="predicted"/>
<feature type="region of interest" description="Disordered" evidence="1">
    <location>
        <begin position="62"/>
        <end position="96"/>
    </location>
</feature>